<dbReference type="AlphaFoldDB" id="A0A6A5GX13"/>
<dbReference type="RefSeq" id="XP_053585623.1">
    <property type="nucleotide sequence ID" value="XM_053730851.1"/>
</dbReference>
<name>A0A6A5GX13_CAERE</name>
<proteinExistence type="predicted"/>
<dbReference type="GeneID" id="9804110"/>
<reference evidence="2 3" key="1">
    <citation type="submission" date="2019-12" db="EMBL/GenBank/DDBJ databases">
        <title>Chromosome-level assembly of the Caenorhabditis remanei genome.</title>
        <authorList>
            <person name="Teterina A.A."/>
            <person name="Willis J.H."/>
            <person name="Phillips P.C."/>
        </authorList>
    </citation>
    <scope>NUCLEOTIDE SEQUENCE [LARGE SCALE GENOMIC DNA]</scope>
    <source>
        <strain evidence="2 3">PX506</strain>
        <tissue evidence="2">Whole organism</tissue>
    </source>
</reference>
<dbReference type="Proteomes" id="UP000483820">
    <property type="component" value="Chromosome IV"/>
</dbReference>
<dbReference type="PANTHER" id="PTHR21503:SF8">
    <property type="entry name" value="F-BOX ASSOCIATED DOMAIN-CONTAINING PROTEIN-RELATED"/>
    <property type="match status" value="1"/>
</dbReference>
<dbReference type="KEGG" id="crq:GCK72_015413"/>
<evidence type="ECO:0000256" key="1">
    <source>
        <dbReference type="SAM" id="Coils"/>
    </source>
</evidence>
<gene>
    <name evidence="2" type="ORF">GCK72_015413</name>
</gene>
<organism evidence="2 3">
    <name type="scientific">Caenorhabditis remanei</name>
    <name type="common">Caenorhabditis vulgaris</name>
    <dbReference type="NCBI Taxonomy" id="31234"/>
    <lineage>
        <taxon>Eukaryota</taxon>
        <taxon>Metazoa</taxon>
        <taxon>Ecdysozoa</taxon>
        <taxon>Nematoda</taxon>
        <taxon>Chromadorea</taxon>
        <taxon>Rhabditida</taxon>
        <taxon>Rhabditina</taxon>
        <taxon>Rhabditomorpha</taxon>
        <taxon>Rhabditoidea</taxon>
        <taxon>Rhabditidae</taxon>
        <taxon>Peloderinae</taxon>
        <taxon>Caenorhabditis</taxon>
    </lineage>
</organism>
<feature type="coiled-coil region" evidence="1">
    <location>
        <begin position="308"/>
        <end position="352"/>
    </location>
</feature>
<evidence type="ECO:0000313" key="3">
    <source>
        <dbReference type="Proteomes" id="UP000483820"/>
    </source>
</evidence>
<dbReference type="CTD" id="9804110"/>
<dbReference type="PANTHER" id="PTHR21503">
    <property type="entry name" value="F-BOX-CONTAINING HYPOTHETICAL PROTEIN C.ELEGANS"/>
    <property type="match status" value="1"/>
</dbReference>
<protein>
    <recommendedName>
        <fullName evidence="4">F-box associated domain-containing protein</fullName>
    </recommendedName>
</protein>
<dbReference type="EMBL" id="WUAV01000004">
    <property type="protein sequence ID" value="KAF1758953.1"/>
    <property type="molecule type" value="Genomic_DNA"/>
</dbReference>
<sequence length="361" mass="42493">MEIDEIIKTAITSKYMESLVKMSYIRIKEATIFFNGENTAISLFNPKLIICCGASTRNLTNSPKVMKQELKSWLSERSTILENTRQLFIRINNMFQCGPYTLDIVSAGLNSTAGEILAISEFQKFEVLCLNGGKFEKDELDAVMDFDREDQDLDIVTGQIPEDYYHPNLFQYTDVRYCDARWIRLEHLLSVKNENCMIQLGKNKLTVVDINKLLLFWANSENDLFDRIQIERDEQLIITDEVLFNDLVVLQSKREKSWNILLAVNSPANRKRQILSIFWGLTHFFIHTWSIDKRIFFDDEPYAREYELLNMLQRRRALEEKMRTVKENNQIIVEIQEEIDEITNELRRRRMRFGNGIPVMT</sequence>
<evidence type="ECO:0008006" key="4">
    <source>
        <dbReference type="Google" id="ProtNLM"/>
    </source>
</evidence>
<comment type="caution">
    <text evidence="2">The sequence shown here is derived from an EMBL/GenBank/DDBJ whole genome shotgun (WGS) entry which is preliminary data.</text>
</comment>
<accession>A0A6A5GX13</accession>
<evidence type="ECO:0000313" key="2">
    <source>
        <dbReference type="EMBL" id="KAF1758953.1"/>
    </source>
</evidence>
<keyword evidence="1" id="KW-0175">Coiled coil</keyword>